<dbReference type="InterPro" id="IPR001021">
    <property type="entry name" value="Ribosomal_bL25_long"/>
</dbReference>
<feature type="domain" description="Large ribosomal subunit protein bL25 L25" evidence="7">
    <location>
        <begin position="8"/>
        <end position="96"/>
    </location>
</feature>
<name>A0A8J2BUK0_9BACT</name>
<evidence type="ECO:0000256" key="2">
    <source>
        <dbReference type="ARBA" id="ARBA00022884"/>
    </source>
</evidence>
<dbReference type="InterPro" id="IPR037121">
    <property type="entry name" value="Ribosomal_bL25_C"/>
</dbReference>
<keyword evidence="1 5" id="KW-0699">rRNA-binding</keyword>
<dbReference type="GO" id="GO:0006412">
    <property type="term" value="P:translation"/>
    <property type="evidence" value="ECO:0007669"/>
    <property type="project" value="UniProtKB-UniRule"/>
</dbReference>
<keyword evidence="3 5" id="KW-0689">Ribosomal protein</keyword>
<comment type="subunit">
    <text evidence="5">Part of the 50S ribosomal subunit; part of the 5S rRNA/L5/L18/L25 subcomplex. Contacts the 5S rRNA. Binds to the 5S rRNA independently of L5 and L18.</text>
</comment>
<proteinExistence type="inferred from homology"/>
<evidence type="ECO:0000256" key="3">
    <source>
        <dbReference type="ARBA" id="ARBA00022980"/>
    </source>
</evidence>
<protein>
    <recommendedName>
        <fullName evidence="5">Large ribosomal subunit protein bL25</fullName>
    </recommendedName>
    <alternativeName>
        <fullName evidence="5">General stress protein CTC</fullName>
    </alternativeName>
</protein>
<dbReference type="Proteomes" id="UP000663859">
    <property type="component" value="Unassembled WGS sequence"/>
</dbReference>
<dbReference type="EMBL" id="CAJNOB010000037">
    <property type="protein sequence ID" value="CAF0701800.1"/>
    <property type="molecule type" value="Genomic_DNA"/>
</dbReference>
<evidence type="ECO:0000259" key="7">
    <source>
        <dbReference type="Pfam" id="PF01386"/>
    </source>
</evidence>
<dbReference type="PANTHER" id="PTHR33284">
    <property type="entry name" value="RIBOSOMAL PROTEIN L25/GLN-TRNA SYNTHETASE, ANTI-CODON-BINDING DOMAIN-CONTAINING PROTEIN"/>
    <property type="match status" value="1"/>
</dbReference>
<evidence type="ECO:0000313" key="10">
    <source>
        <dbReference type="Proteomes" id="UP000663859"/>
    </source>
</evidence>
<dbReference type="Gene3D" id="2.40.240.10">
    <property type="entry name" value="Ribosomal Protein L25, Chain P"/>
    <property type="match status" value="1"/>
</dbReference>
<feature type="region of interest" description="Disordered" evidence="6">
    <location>
        <begin position="189"/>
        <end position="217"/>
    </location>
</feature>
<dbReference type="InterPro" id="IPR029751">
    <property type="entry name" value="Ribosomal_L25_dom"/>
</dbReference>
<accession>A0A8J2BUK0</accession>
<dbReference type="Gene3D" id="2.170.120.20">
    <property type="entry name" value="Ribosomal protein L25, beta domain"/>
    <property type="match status" value="1"/>
</dbReference>
<dbReference type="RefSeq" id="WP_174583482.1">
    <property type="nucleotide sequence ID" value="NZ_CAJNOB010000037.1"/>
</dbReference>
<dbReference type="SUPFAM" id="SSF50715">
    <property type="entry name" value="Ribosomal protein L25-like"/>
    <property type="match status" value="1"/>
</dbReference>
<dbReference type="PANTHER" id="PTHR33284:SF1">
    <property type="entry name" value="RIBOSOMAL PROTEIN L25_GLN-TRNA SYNTHETASE, ANTI-CODON-BINDING DOMAIN-CONTAINING PROTEIN"/>
    <property type="match status" value="1"/>
</dbReference>
<gene>
    <name evidence="5 9" type="primary">rplY</name>
    <name evidence="5" type="synonym">ctc</name>
    <name evidence="9" type="ORF">MPNT_420006</name>
</gene>
<dbReference type="GO" id="GO:0003735">
    <property type="term" value="F:structural constituent of ribosome"/>
    <property type="evidence" value="ECO:0007669"/>
    <property type="project" value="InterPro"/>
</dbReference>
<evidence type="ECO:0000256" key="6">
    <source>
        <dbReference type="SAM" id="MobiDB-lite"/>
    </source>
</evidence>
<dbReference type="InterPro" id="IPR020056">
    <property type="entry name" value="Rbsml_bL25/Gln-tRNA_synth_N"/>
</dbReference>
<dbReference type="AlphaFoldDB" id="A0A8J2BUK0"/>
<evidence type="ECO:0000259" key="8">
    <source>
        <dbReference type="Pfam" id="PF14693"/>
    </source>
</evidence>
<evidence type="ECO:0000313" key="9">
    <source>
        <dbReference type="EMBL" id="CAF0701800.1"/>
    </source>
</evidence>
<evidence type="ECO:0000256" key="5">
    <source>
        <dbReference type="HAMAP-Rule" id="MF_01334"/>
    </source>
</evidence>
<comment type="similarity">
    <text evidence="5">Belongs to the bacterial ribosomal protein bL25 family. CTC subfamily.</text>
</comment>
<dbReference type="Pfam" id="PF14693">
    <property type="entry name" value="Ribosomal_TL5_C"/>
    <property type="match status" value="1"/>
</dbReference>
<dbReference type="CDD" id="cd00495">
    <property type="entry name" value="Ribosomal_L25_TL5_CTC"/>
    <property type="match status" value="1"/>
</dbReference>
<dbReference type="Pfam" id="PF01386">
    <property type="entry name" value="Ribosomal_L25p"/>
    <property type="match status" value="1"/>
</dbReference>
<reference evidence="9" key="1">
    <citation type="submission" date="2021-02" db="EMBL/GenBank/DDBJ databases">
        <authorList>
            <person name="Cremers G."/>
            <person name="Picone N."/>
        </authorList>
    </citation>
    <scope>NUCLEOTIDE SEQUENCE</scope>
    <source>
        <strain evidence="9">PQ17</strain>
    </source>
</reference>
<keyword evidence="2 5" id="KW-0694">RNA-binding</keyword>
<dbReference type="HAMAP" id="MF_01334">
    <property type="entry name" value="Ribosomal_bL25_CTC"/>
    <property type="match status" value="1"/>
</dbReference>
<sequence>MPKVLTLTVRGRDQMGRGPARRLRKQGLVPGVLYGGRGSFPIALEGKALVRLLQQGGERALLELQWEDRGPEEKRLAVLQEIQRHPISDLLLHVDFHEIKPDEPLHAEVEVVPVGTPAGIAAGGMLETVTREVRIQCLPRDLPEALTVDVSHLGVGESLFAGELPLPAGVRLLSPPTQVLFTVVAPEQGEEVAEAAAPTEPELVRERKETEGEEESS</sequence>
<keyword evidence="10" id="KW-1185">Reference proteome</keyword>
<dbReference type="InterPro" id="IPR011035">
    <property type="entry name" value="Ribosomal_bL25/Gln-tRNA_synth"/>
</dbReference>
<dbReference type="GO" id="GO:0022625">
    <property type="term" value="C:cytosolic large ribosomal subunit"/>
    <property type="evidence" value="ECO:0007669"/>
    <property type="project" value="TreeGrafter"/>
</dbReference>
<feature type="domain" description="Large ribosomal subunit protein bL25 beta" evidence="8">
    <location>
        <begin position="105"/>
        <end position="186"/>
    </location>
</feature>
<evidence type="ECO:0000256" key="1">
    <source>
        <dbReference type="ARBA" id="ARBA00022730"/>
    </source>
</evidence>
<dbReference type="GO" id="GO:0008097">
    <property type="term" value="F:5S rRNA binding"/>
    <property type="evidence" value="ECO:0007669"/>
    <property type="project" value="InterPro"/>
</dbReference>
<organism evidence="9 10">
    <name type="scientific">Candidatus Methylacidithermus pantelleriae</name>
    <dbReference type="NCBI Taxonomy" id="2744239"/>
    <lineage>
        <taxon>Bacteria</taxon>
        <taxon>Pseudomonadati</taxon>
        <taxon>Verrucomicrobiota</taxon>
        <taxon>Methylacidiphilae</taxon>
        <taxon>Methylacidiphilales</taxon>
        <taxon>Methylacidiphilaceae</taxon>
        <taxon>Candidatus Methylacidithermus</taxon>
    </lineage>
</organism>
<evidence type="ECO:0000256" key="4">
    <source>
        <dbReference type="ARBA" id="ARBA00023274"/>
    </source>
</evidence>
<comment type="function">
    <text evidence="5">This is one of the proteins that binds to the 5S RNA in the ribosome where it forms part of the central protuberance.</text>
</comment>
<dbReference type="NCBIfam" id="TIGR00731">
    <property type="entry name" value="bL25_bact_ctc"/>
    <property type="match status" value="1"/>
</dbReference>
<dbReference type="InterPro" id="IPR020930">
    <property type="entry name" value="Ribosomal_uL5_bac-type"/>
</dbReference>
<dbReference type="InterPro" id="IPR020057">
    <property type="entry name" value="Ribosomal_bL25_b-dom"/>
</dbReference>
<comment type="caution">
    <text evidence="9">The sequence shown here is derived from an EMBL/GenBank/DDBJ whole genome shotgun (WGS) entry which is preliminary data.</text>
</comment>
<keyword evidence="4 5" id="KW-0687">Ribonucleoprotein</keyword>